<proteinExistence type="predicted"/>
<organism evidence="1 2">
    <name type="scientific">Halorussus limi</name>
    <dbReference type="NCBI Taxonomy" id="2938695"/>
    <lineage>
        <taxon>Archaea</taxon>
        <taxon>Methanobacteriati</taxon>
        <taxon>Methanobacteriota</taxon>
        <taxon>Stenosarchaea group</taxon>
        <taxon>Halobacteria</taxon>
        <taxon>Halobacteriales</taxon>
        <taxon>Haladaptataceae</taxon>
        <taxon>Halorussus</taxon>
    </lineage>
</organism>
<dbReference type="GeneID" id="72187619"/>
<gene>
    <name evidence="1" type="ORF">M0R89_20430</name>
</gene>
<keyword evidence="2" id="KW-1185">Reference proteome</keyword>
<sequence length="60" mass="6468">MSKSDTPATGLTTEEFEAALADLLRTADRNDLDTPGSLDVSGGSGGAEWMVEITRIERRR</sequence>
<evidence type="ECO:0000313" key="2">
    <source>
        <dbReference type="Proteomes" id="UP000830729"/>
    </source>
</evidence>
<dbReference type="Proteomes" id="UP000830729">
    <property type="component" value="Plasmid unnamed2"/>
</dbReference>
<dbReference type="RefSeq" id="WP_248652870.1">
    <property type="nucleotide sequence ID" value="NZ_CP096661.1"/>
</dbReference>
<geneLocation type="plasmid" evidence="1 2">
    <name>unnamed2</name>
</geneLocation>
<dbReference type="EMBL" id="CP096661">
    <property type="protein sequence ID" value="UPV76837.1"/>
    <property type="molecule type" value="Genomic_DNA"/>
</dbReference>
<reference evidence="1 2" key="1">
    <citation type="submission" date="2022-04" db="EMBL/GenBank/DDBJ databases">
        <title>Diverse halophilic archaea isolated from saline environments.</title>
        <authorList>
            <person name="Cui H.-L."/>
        </authorList>
    </citation>
    <scope>NUCLEOTIDE SEQUENCE [LARGE SCALE GENOMIC DNA]</scope>
    <source>
        <strain evidence="1 2">XZYJT49</strain>
        <plasmid evidence="1 2">unnamed2</plasmid>
    </source>
</reference>
<keyword evidence="1" id="KW-0614">Plasmid</keyword>
<accession>A0A8U0I0W2</accession>
<evidence type="ECO:0000313" key="1">
    <source>
        <dbReference type="EMBL" id="UPV76837.1"/>
    </source>
</evidence>
<protein>
    <submittedName>
        <fullName evidence="1">Uncharacterized protein</fullName>
    </submittedName>
</protein>
<dbReference type="KEGG" id="halx:M0R89_20430"/>
<dbReference type="AlphaFoldDB" id="A0A8U0I0W2"/>
<name>A0A8U0I0W2_9EURY</name>